<dbReference type="OrthoDB" id="2562444at2759"/>
<protein>
    <submittedName>
        <fullName evidence="2">Uncharacterized protein</fullName>
    </submittedName>
</protein>
<feature type="compositionally biased region" description="Basic residues" evidence="1">
    <location>
        <begin position="329"/>
        <end position="340"/>
    </location>
</feature>
<evidence type="ECO:0000313" key="3">
    <source>
        <dbReference type="Proteomes" id="UP000279236"/>
    </source>
</evidence>
<accession>A0A427XG68</accession>
<dbReference type="STRING" id="105984.A0A427XG68"/>
<feature type="compositionally biased region" description="Polar residues" evidence="1">
    <location>
        <begin position="1108"/>
        <end position="1130"/>
    </location>
</feature>
<feature type="region of interest" description="Disordered" evidence="1">
    <location>
        <begin position="1"/>
        <end position="100"/>
    </location>
</feature>
<feature type="region of interest" description="Disordered" evidence="1">
    <location>
        <begin position="392"/>
        <end position="421"/>
    </location>
</feature>
<comment type="caution">
    <text evidence="2">The sequence shown here is derived from an EMBL/GenBank/DDBJ whole genome shotgun (WGS) entry which is preliminary data.</text>
</comment>
<feature type="region of interest" description="Disordered" evidence="1">
    <location>
        <begin position="1070"/>
        <end position="1130"/>
    </location>
</feature>
<organism evidence="2 3">
    <name type="scientific">Apiotrichum porosum</name>
    <dbReference type="NCBI Taxonomy" id="105984"/>
    <lineage>
        <taxon>Eukaryota</taxon>
        <taxon>Fungi</taxon>
        <taxon>Dikarya</taxon>
        <taxon>Basidiomycota</taxon>
        <taxon>Agaricomycotina</taxon>
        <taxon>Tremellomycetes</taxon>
        <taxon>Trichosporonales</taxon>
        <taxon>Trichosporonaceae</taxon>
        <taxon>Apiotrichum</taxon>
    </lineage>
</organism>
<feature type="compositionally biased region" description="Acidic residues" evidence="1">
    <location>
        <begin position="919"/>
        <end position="928"/>
    </location>
</feature>
<name>A0A427XG68_9TREE</name>
<feature type="region of interest" description="Disordered" evidence="1">
    <location>
        <begin position="1183"/>
        <end position="1359"/>
    </location>
</feature>
<feature type="compositionally biased region" description="Polar residues" evidence="1">
    <location>
        <begin position="601"/>
        <end position="631"/>
    </location>
</feature>
<reference evidence="2 3" key="1">
    <citation type="submission" date="2018-11" db="EMBL/GenBank/DDBJ databases">
        <title>Genome sequence of Apiotrichum porosum DSM 27194.</title>
        <authorList>
            <person name="Aliyu H."/>
            <person name="Gorte O."/>
            <person name="Ochsenreither K."/>
        </authorList>
    </citation>
    <scope>NUCLEOTIDE SEQUENCE [LARGE SCALE GENOMIC DNA]</scope>
    <source>
        <strain evidence="2 3">DSM 27194</strain>
    </source>
</reference>
<feature type="compositionally biased region" description="Basic residues" evidence="1">
    <location>
        <begin position="882"/>
        <end position="892"/>
    </location>
</feature>
<feature type="compositionally biased region" description="Low complexity" evidence="1">
    <location>
        <begin position="1315"/>
        <end position="1327"/>
    </location>
</feature>
<feature type="compositionally biased region" description="Low complexity" evidence="1">
    <location>
        <begin position="17"/>
        <end position="31"/>
    </location>
</feature>
<feature type="region of interest" description="Disordered" evidence="1">
    <location>
        <begin position="302"/>
        <end position="353"/>
    </location>
</feature>
<feature type="compositionally biased region" description="Basic and acidic residues" evidence="1">
    <location>
        <begin position="853"/>
        <end position="881"/>
    </location>
</feature>
<gene>
    <name evidence="2" type="ORF">EHS24_002898</name>
</gene>
<dbReference type="RefSeq" id="XP_028472985.1">
    <property type="nucleotide sequence ID" value="XM_028618618.1"/>
</dbReference>
<dbReference type="Proteomes" id="UP000279236">
    <property type="component" value="Unassembled WGS sequence"/>
</dbReference>
<feature type="region of interest" description="Disordered" evidence="1">
    <location>
        <begin position="831"/>
        <end position="929"/>
    </location>
</feature>
<feature type="compositionally biased region" description="Polar residues" evidence="1">
    <location>
        <begin position="655"/>
        <end position="670"/>
    </location>
</feature>
<feature type="compositionally biased region" description="Basic and acidic residues" evidence="1">
    <location>
        <begin position="893"/>
        <end position="905"/>
    </location>
</feature>
<proteinExistence type="predicted"/>
<dbReference type="EMBL" id="RSCE01000014">
    <property type="protein sequence ID" value="RSH77838.1"/>
    <property type="molecule type" value="Genomic_DNA"/>
</dbReference>
<evidence type="ECO:0000313" key="2">
    <source>
        <dbReference type="EMBL" id="RSH77838.1"/>
    </source>
</evidence>
<sequence length="1659" mass="181538">MSAAVAAEGSYDPNHFTTVRPQQSQPQRRTPIGALVKNLFWTPTADSKGDERSTSSLSSHQRRPHDRPRPASSLGLGLHGMEPSSRGPERPAPSSQRVQSFQVHTAMMPPDYYNNAVLASAFETPAIAAAPLAHLFAAEAPAPPAPVVREPTPPKLDQATARLIGVRDRADLSNEDELDRVLAIENKSKKLWAAETSQAEFIIPEGLVGPYKPPGSFIEKTPPRRPPITMEDYHWKLEKKKSDGRKPVISELPMPKHPFAAKQRAHSYLDGADGQLSDHINGQAGLKSFFGDGAEMEIPELMSPRLDGPAPKAATGTDVASSRLDKESRRSRKKEKKKGRTSSTTTRTKESVDGVLSPTTMVRMESARAEALAKLEAKTSHREAAIVELNPKHNSTSTEGINGSSTQNKTAANTAKGSRQTMETIQTQSTASFGHILHANGEPLPINLQVNPLPKNGNIGIGVPPGATAPRMFPRRMSSANMPNDRGNASPLPNISERSEHTKQSMYSDNRQPSERAGPGLSAHVSTETDRDETPGRSPGLPPLPFQKQPEPSLVDLLTAAGDTFFVTQDGTIKMGQPLPALSQALAQARAVTPRAATPLAPTSSTVVPAVAQQPSTLLSRSGTQQGTNALSPPPQLPRLNATRQDSGERVATTGPGTESLANPAANDTSLGDDERSRSSASTYRASPEEWAQDVAEQQSAAYFDKYASTQAQTTTYARSDATDEATVRAFSPPQHYSQFMNQTGFPADLIHDPALHQMSGAVPGDRGSVVSQAGQTAIQVDNMLATSHFHDERLCQYLDAAKLNLIGEEAKKALIRAARARIIELRDMQGKGLPIGPHTAPLVIDKKRRQKRDGQRRVSDRSDPQSGERRATRKVSDRHGSGRKVSGKHSKPKDLEIQPRRTERSVPQPQPPHVVVGEDGDEDTGDDLDSHTGKAIVELTRLLSHLIPKDKIATSGDLRELLDVERTGRVNHLTDEMLDRIEDHLFEPLPRTPVDPVAPGVQLPPLPGIPGLNAMFSNPGAYAPAMGMPAMPSVPMGAPSAPVYNYSPDVPNSAQVPLYYNSQPMYAPQPQYAQPAQTASTQPLQSGFNPTLPGSNSQAYASRDVPATTQTRGSPSQAPLTPSEAAQSMSRMLDSSVPTDFGEDLQAGPNPTGTYIPGAIQSYTGLQLDGRFKLILNNPDPQTETSTLRHPYGDVTEGSIHTLRSDERQRSATGEMTPMQPATTHDAWVNRPTRSANSGENWGPRIDVLSPTTHVRSQHTPSTQWQPAQAATQDASPSPPDSLNHWHVSNNASFESAAPPDLNRDLPPLPDSVYSQNQTQSQNQYQPRPTSALRHSVSTQGYEEEDNGHEYITPNDVLGESDPSLMYQLDKYDNMTNSQSLSQTQPTITAEHHRHSSYSGSVNTADYVPPWDLVAQRLYSWALVWDEELFQNTLLNISLGKQLEAFPLTVFMMVTFKRNLQVRMTKTPPLACDKLFVPPNIAEAINVAVHAMLYDDAKLMLMELWKSFGFTQPPRVIISVAQHGIQKGAWLANRYDLTTHRCTSYIVTHAGMPERPNIDGRTFMWWHPIKRAWPERNIPDPNEMAQVLKPSILPKEFAEDVSLRATVIGRNLLLGIHPDHEHDRGKLREHIWEEVKRLLLKKKMGQLIIRSPQKRVTQ</sequence>
<keyword evidence="3" id="KW-1185">Reference proteome</keyword>
<feature type="region of interest" description="Disordered" evidence="1">
    <location>
        <begin position="462"/>
        <end position="550"/>
    </location>
</feature>
<feature type="compositionally biased region" description="Polar residues" evidence="1">
    <location>
        <begin position="1251"/>
        <end position="1277"/>
    </location>
</feature>
<dbReference type="GeneID" id="39587441"/>
<evidence type="ECO:0000256" key="1">
    <source>
        <dbReference type="SAM" id="MobiDB-lite"/>
    </source>
</evidence>
<feature type="compositionally biased region" description="Low complexity" evidence="1">
    <location>
        <begin position="1070"/>
        <end position="1084"/>
    </location>
</feature>
<feature type="region of interest" description="Disordered" evidence="1">
    <location>
        <begin position="597"/>
        <end position="693"/>
    </location>
</feature>
<feature type="compositionally biased region" description="Polar residues" evidence="1">
    <location>
        <begin position="1085"/>
        <end position="1101"/>
    </location>
</feature>